<keyword evidence="15 16" id="KW-0739">Sodium transport</keyword>
<evidence type="ECO:0000256" key="16">
    <source>
        <dbReference type="HAMAP-Rule" id="MF_00426"/>
    </source>
</evidence>
<dbReference type="GO" id="GO:0005886">
    <property type="term" value="C:plasma membrane"/>
    <property type="evidence" value="ECO:0007669"/>
    <property type="project" value="UniProtKB-SubCell"/>
</dbReference>
<name>A0A1G6KC73_9BACT</name>
<evidence type="ECO:0000256" key="1">
    <source>
        <dbReference type="ARBA" id="ARBA00022448"/>
    </source>
</evidence>
<feature type="transmembrane region" description="Helical" evidence="16">
    <location>
        <begin position="211"/>
        <end position="230"/>
    </location>
</feature>
<dbReference type="PANTHER" id="PTHR30578:SF1">
    <property type="entry name" value="NA(+)-TRANSLOCATING NADH-QUINONE REDUCTASE SUBUNIT B"/>
    <property type="match status" value="1"/>
</dbReference>
<dbReference type="OrthoDB" id="9776359at2"/>
<dbReference type="NCBIfam" id="TIGR01937">
    <property type="entry name" value="nqrB"/>
    <property type="match status" value="1"/>
</dbReference>
<dbReference type="EMBL" id="FMYP01000024">
    <property type="protein sequence ID" value="SDC28553.1"/>
    <property type="molecule type" value="Genomic_DNA"/>
</dbReference>
<dbReference type="STRING" id="1640674.SAMN05216323_102424"/>
<evidence type="ECO:0000256" key="11">
    <source>
        <dbReference type="ARBA" id="ARBA00023053"/>
    </source>
</evidence>
<keyword evidence="2 16" id="KW-1003">Cell membrane</keyword>
<dbReference type="InterPro" id="IPR004338">
    <property type="entry name" value="NqrB/RnfD"/>
</dbReference>
<comment type="similarity">
    <text evidence="16">Belongs to the NqrB/RnfD family.</text>
</comment>
<evidence type="ECO:0000256" key="13">
    <source>
        <dbReference type="ARBA" id="ARBA00023075"/>
    </source>
</evidence>
<comment type="catalytic activity">
    <reaction evidence="16">
        <text>a ubiquinone + n Na(+)(in) + NADH + H(+) = a ubiquinol + n Na(+)(out) + NAD(+)</text>
        <dbReference type="Rhea" id="RHEA:47748"/>
        <dbReference type="Rhea" id="RHEA-COMP:9565"/>
        <dbReference type="Rhea" id="RHEA-COMP:9566"/>
        <dbReference type="ChEBI" id="CHEBI:15378"/>
        <dbReference type="ChEBI" id="CHEBI:16389"/>
        <dbReference type="ChEBI" id="CHEBI:17976"/>
        <dbReference type="ChEBI" id="CHEBI:29101"/>
        <dbReference type="ChEBI" id="CHEBI:57540"/>
        <dbReference type="ChEBI" id="CHEBI:57945"/>
        <dbReference type="EC" id="7.2.1.1"/>
    </reaction>
</comment>
<keyword evidence="1 16" id="KW-0813">Transport</keyword>
<evidence type="ECO:0000256" key="7">
    <source>
        <dbReference type="ARBA" id="ARBA00022692"/>
    </source>
</evidence>
<keyword evidence="14 16" id="KW-0472">Membrane</keyword>
<dbReference type="GO" id="GO:0006814">
    <property type="term" value="P:sodium ion transport"/>
    <property type="evidence" value="ECO:0007669"/>
    <property type="project" value="UniProtKB-UniRule"/>
</dbReference>
<proteinExistence type="inferred from homology"/>
<feature type="transmembrane region" description="Helical" evidence="16">
    <location>
        <begin position="174"/>
        <end position="190"/>
    </location>
</feature>
<evidence type="ECO:0000256" key="8">
    <source>
        <dbReference type="ARBA" id="ARBA00022967"/>
    </source>
</evidence>
<evidence type="ECO:0000256" key="3">
    <source>
        <dbReference type="ARBA" id="ARBA00022519"/>
    </source>
</evidence>
<feature type="transmembrane region" description="Helical" evidence="16">
    <location>
        <begin position="94"/>
        <end position="120"/>
    </location>
</feature>
<dbReference type="AlphaFoldDB" id="A0A1G6KC73"/>
<comment type="cofactor">
    <cofactor evidence="16 17">
        <name>FMN</name>
        <dbReference type="ChEBI" id="CHEBI:58210"/>
    </cofactor>
</comment>
<dbReference type="GO" id="GO:0016655">
    <property type="term" value="F:oxidoreductase activity, acting on NAD(P)H, quinone or similar compound as acceptor"/>
    <property type="evidence" value="ECO:0007669"/>
    <property type="project" value="UniProtKB-UniRule"/>
</dbReference>
<gene>
    <name evidence="16" type="primary">nqrB</name>
    <name evidence="18" type="ORF">SAMN05216323_102424</name>
</gene>
<organism evidence="18 19">
    <name type="scientific">Williamwhitmania taraxaci</name>
    <dbReference type="NCBI Taxonomy" id="1640674"/>
    <lineage>
        <taxon>Bacteria</taxon>
        <taxon>Pseudomonadati</taxon>
        <taxon>Bacteroidota</taxon>
        <taxon>Bacteroidia</taxon>
        <taxon>Bacteroidales</taxon>
        <taxon>Williamwhitmaniaceae</taxon>
        <taxon>Williamwhitmania</taxon>
    </lineage>
</organism>
<accession>A0A1G6KC73</accession>
<keyword evidence="4 16" id="KW-0597">Phosphoprotein</keyword>
<feature type="transmembrane region" description="Helical" evidence="16">
    <location>
        <begin position="250"/>
        <end position="274"/>
    </location>
</feature>
<sequence>MKSLRNFLDRIKPNFEKGGKLQMFHSSFEAFESFLFVSDKVTSRGTHIRDSIDLKRTMTVVIIALMPAFLFGMWNVGYQHTVAFGLTDWTFWQIFGFGALRVMPIVIVSYVVGLGIEFAFAQVRHHEVNEGFLVTGMLIPLVMPVDVPLWMVGVATAFAVIIGKEVFGGTGMNIFNPALLARAFLFFAYPSKMSGEIVWIAGLGEKGAHMVDGFSGATPMAIAATGTGAVGHTMSVDQLMGHMPSASDMFLGFIPGSIGETSTLAILLGAIILIATGVGSWKIIVATVTGGLGMGLLLNLAGANPYMELPAYYHLIMGGFAFGAVFMATDPVSGSQTETGKWIYGFLIGVMAVLIRVLNPAYPEGMMLAILLMNTFAPLIDYYIVQSNVKRRLRRAKVLSKTL</sequence>
<comment type="subcellular location">
    <subcellularLocation>
        <location evidence="16">Cell membrane</location>
        <topology evidence="16">Multi-pass membrane protein</topology>
    </subcellularLocation>
</comment>
<evidence type="ECO:0000256" key="9">
    <source>
        <dbReference type="ARBA" id="ARBA00022989"/>
    </source>
</evidence>
<keyword evidence="12 16" id="KW-0406">Ion transport</keyword>
<feature type="transmembrane region" description="Helical" evidence="16">
    <location>
        <begin position="312"/>
        <end position="330"/>
    </location>
</feature>
<evidence type="ECO:0000256" key="17">
    <source>
        <dbReference type="PIRSR" id="PIRSR016055-50"/>
    </source>
</evidence>
<keyword evidence="10 16" id="KW-0520">NAD</keyword>
<evidence type="ECO:0000256" key="6">
    <source>
        <dbReference type="ARBA" id="ARBA00022643"/>
    </source>
</evidence>
<dbReference type="GO" id="GO:0022904">
    <property type="term" value="P:respiratory electron transport chain"/>
    <property type="evidence" value="ECO:0007669"/>
    <property type="project" value="InterPro"/>
</dbReference>
<evidence type="ECO:0000256" key="15">
    <source>
        <dbReference type="ARBA" id="ARBA00023201"/>
    </source>
</evidence>
<dbReference type="RefSeq" id="WP_092437707.1">
    <property type="nucleotide sequence ID" value="NZ_FMYP01000024.1"/>
</dbReference>
<keyword evidence="8 16" id="KW-1278">Translocase</keyword>
<dbReference type="PANTHER" id="PTHR30578">
    <property type="entry name" value="ELECTRON TRANSPORT COMPLEX PROTEIN RNFD"/>
    <property type="match status" value="1"/>
</dbReference>
<dbReference type="GO" id="GO:0010181">
    <property type="term" value="F:FMN binding"/>
    <property type="evidence" value="ECO:0007669"/>
    <property type="project" value="InterPro"/>
</dbReference>
<evidence type="ECO:0000256" key="5">
    <source>
        <dbReference type="ARBA" id="ARBA00022630"/>
    </source>
</evidence>
<evidence type="ECO:0000256" key="12">
    <source>
        <dbReference type="ARBA" id="ARBA00023065"/>
    </source>
</evidence>
<protein>
    <recommendedName>
        <fullName evidence="16">Na(+)-translocating NADH-quinone reductase subunit B</fullName>
        <shortName evidence="16">Na(+)-NQR subunit B</shortName>
        <shortName evidence="16">Na(+)-translocating NQR subunit B</shortName>
        <ecNumber evidence="16">7.2.1.1</ecNumber>
    </recommendedName>
    <alternativeName>
        <fullName evidence="16">NQR complex subunit B</fullName>
    </alternativeName>
    <alternativeName>
        <fullName evidence="16">NQR-1 subunit B</fullName>
    </alternativeName>
</protein>
<evidence type="ECO:0000256" key="10">
    <source>
        <dbReference type="ARBA" id="ARBA00023027"/>
    </source>
</evidence>
<evidence type="ECO:0000256" key="14">
    <source>
        <dbReference type="ARBA" id="ARBA00023136"/>
    </source>
</evidence>
<keyword evidence="19" id="KW-1185">Reference proteome</keyword>
<dbReference type="InterPro" id="IPR010966">
    <property type="entry name" value="NqrB"/>
</dbReference>
<keyword evidence="13 16" id="KW-0830">Ubiquinone</keyword>
<reference evidence="18 19" key="1">
    <citation type="submission" date="2016-09" db="EMBL/GenBank/DDBJ databases">
        <authorList>
            <person name="Capua I."/>
            <person name="De Benedictis P."/>
            <person name="Joannis T."/>
            <person name="Lombin L.H."/>
            <person name="Cattoli G."/>
        </authorList>
    </citation>
    <scope>NUCLEOTIDE SEQUENCE [LARGE SCALE GENOMIC DNA]</scope>
    <source>
        <strain evidence="18 19">A7P-90m</strain>
    </source>
</reference>
<dbReference type="NCBIfam" id="NF003756">
    <property type="entry name" value="PRK05349.1"/>
    <property type="match status" value="1"/>
</dbReference>
<dbReference type="EC" id="7.2.1.1" evidence="16"/>
<dbReference type="GO" id="GO:0055085">
    <property type="term" value="P:transmembrane transport"/>
    <property type="evidence" value="ECO:0007669"/>
    <property type="project" value="InterPro"/>
</dbReference>
<dbReference type="PIRSF" id="PIRSF016055">
    <property type="entry name" value="NADH-UbQ_OxRdtase_B_su"/>
    <property type="match status" value="1"/>
</dbReference>
<feature type="transmembrane region" description="Helical" evidence="16">
    <location>
        <begin position="342"/>
        <end position="359"/>
    </location>
</feature>
<comment type="function">
    <text evidence="16">NQR complex catalyzes the reduction of ubiquinone-1 to ubiquinol by two successive reactions, coupled with the transport of Na(+) ions from the cytoplasm to the periplasm. NqrA to NqrE are probably involved in the second step, the conversion of ubisemiquinone to ubiquinol.</text>
</comment>
<feature type="transmembrane region" description="Helical" evidence="16">
    <location>
        <begin position="281"/>
        <end position="300"/>
    </location>
</feature>
<dbReference type="Proteomes" id="UP000199452">
    <property type="component" value="Unassembled WGS sequence"/>
</dbReference>
<evidence type="ECO:0000313" key="18">
    <source>
        <dbReference type="EMBL" id="SDC28553.1"/>
    </source>
</evidence>
<comment type="subunit">
    <text evidence="16">Composed of six subunits; NqrA, NqrB, NqrC, NqrD, NqrE and NqrF.</text>
</comment>
<keyword evidence="6 16" id="KW-0288">FMN</keyword>
<dbReference type="Pfam" id="PF03116">
    <property type="entry name" value="NQR2_RnfD_RnfE"/>
    <property type="match status" value="1"/>
</dbReference>
<feature type="transmembrane region" description="Helical" evidence="16">
    <location>
        <begin position="132"/>
        <end position="162"/>
    </location>
</feature>
<dbReference type="HAMAP" id="MF_00426">
    <property type="entry name" value="NqrB"/>
    <property type="match status" value="1"/>
</dbReference>
<keyword evidence="11 16" id="KW-0915">Sodium</keyword>
<evidence type="ECO:0000256" key="2">
    <source>
        <dbReference type="ARBA" id="ARBA00022475"/>
    </source>
</evidence>
<keyword evidence="7 16" id="KW-0812">Transmembrane</keyword>
<feature type="modified residue" description="FMN phosphoryl threonine" evidence="16 17">
    <location>
        <position position="218"/>
    </location>
</feature>
<evidence type="ECO:0000313" key="19">
    <source>
        <dbReference type="Proteomes" id="UP000199452"/>
    </source>
</evidence>
<evidence type="ECO:0000256" key="4">
    <source>
        <dbReference type="ARBA" id="ARBA00022553"/>
    </source>
</evidence>
<keyword evidence="5 16" id="KW-0285">Flavoprotein</keyword>
<keyword evidence="3" id="KW-0997">Cell inner membrane</keyword>
<feature type="transmembrane region" description="Helical" evidence="16">
    <location>
        <begin position="57"/>
        <end position="74"/>
    </location>
</feature>
<feature type="transmembrane region" description="Helical" evidence="16">
    <location>
        <begin position="365"/>
        <end position="385"/>
    </location>
</feature>
<keyword evidence="9 16" id="KW-1133">Transmembrane helix</keyword>